<dbReference type="Proteomes" id="UP000199534">
    <property type="component" value="Unassembled WGS sequence"/>
</dbReference>
<dbReference type="AlphaFoldDB" id="A0A1I6G8G9"/>
<dbReference type="InterPro" id="IPR009057">
    <property type="entry name" value="Homeodomain-like_sf"/>
</dbReference>
<dbReference type="InterPro" id="IPR001647">
    <property type="entry name" value="HTH_TetR"/>
</dbReference>
<dbReference type="GO" id="GO:0003677">
    <property type="term" value="F:DNA binding"/>
    <property type="evidence" value="ECO:0007669"/>
    <property type="project" value="UniProtKB-UniRule"/>
</dbReference>
<dbReference type="RefSeq" id="WP_092981754.1">
    <property type="nucleotide sequence ID" value="NZ_FOYQ01000001.1"/>
</dbReference>
<accession>A0A1I6G8G9</accession>
<evidence type="ECO:0000259" key="3">
    <source>
        <dbReference type="PROSITE" id="PS50977"/>
    </source>
</evidence>
<proteinExistence type="predicted"/>
<dbReference type="PROSITE" id="PS50977">
    <property type="entry name" value="HTH_TETR_2"/>
    <property type="match status" value="1"/>
</dbReference>
<feature type="domain" description="HTH tetR-type" evidence="3">
    <location>
        <begin position="24"/>
        <end position="84"/>
    </location>
</feature>
<dbReference type="SUPFAM" id="SSF46689">
    <property type="entry name" value="Homeodomain-like"/>
    <property type="match status" value="1"/>
</dbReference>
<keyword evidence="5" id="KW-1185">Reference proteome</keyword>
<dbReference type="Pfam" id="PF00440">
    <property type="entry name" value="TetR_N"/>
    <property type="match status" value="1"/>
</dbReference>
<evidence type="ECO:0000256" key="1">
    <source>
        <dbReference type="ARBA" id="ARBA00023125"/>
    </source>
</evidence>
<name>A0A1I6G8G9_9FLAO</name>
<organism evidence="4 5">
    <name type="scientific">Robiginitalea myxolifaciens</name>
    <dbReference type="NCBI Taxonomy" id="400055"/>
    <lineage>
        <taxon>Bacteria</taxon>
        <taxon>Pseudomonadati</taxon>
        <taxon>Bacteroidota</taxon>
        <taxon>Flavobacteriia</taxon>
        <taxon>Flavobacteriales</taxon>
        <taxon>Flavobacteriaceae</taxon>
        <taxon>Robiginitalea</taxon>
    </lineage>
</organism>
<evidence type="ECO:0000256" key="2">
    <source>
        <dbReference type="PROSITE-ProRule" id="PRU00335"/>
    </source>
</evidence>
<feature type="DNA-binding region" description="H-T-H motif" evidence="2">
    <location>
        <begin position="47"/>
        <end position="66"/>
    </location>
</feature>
<sequence length="229" mass="26517">MQNLIHHIQITINPGIYLKNPESSDLGKRMISEGIHMIASSGFDNFTFRKLGERIGSNESSVYRYFENKHKFLIYLTSWYWGWLEYRLVLETNSITDAREKLDRALTVITQPVETDDAFGHIDEVALNRIMVNEYSKPFLTAEVDEENKAGYFEIYKRLIARVSEMISNVLPDYPYSNSLVSTILEGSLHQYFLAAHFPSLTNCNDPQDLTKFFKQVVFSSLDTYGKEK</sequence>
<dbReference type="Gene3D" id="1.10.357.10">
    <property type="entry name" value="Tetracycline Repressor, domain 2"/>
    <property type="match status" value="1"/>
</dbReference>
<protein>
    <submittedName>
        <fullName evidence="4">DNA-binding transcriptional regulator, AcrR family</fullName>
    </submittedName>
</protein>
<dbReference type="OrthoDB" id="649282at2"/>
<evidence type="ECO:0000313" key="4">
    <source>
        <dbReference type="EMBL" id="SFR38440.1"/>
    </source>
</evidence>
<dbReference type="STRING" id="400055.SAMN04490243_1391"/>
<evidence type="ECO:0000313" key="5">
    <source>
        <dbReference type="Proteomes" id="UP000199534"/>
    </source>
</evidence>
<gene>
    <name evidence="4" type="ORF">SAMN04490243_1391</name>
</gene>
<dbReference type="EMBL" id="FOYQ01000001">
    <property type="protein sequence ID" value="SFR38440.1"/>
    <property type="molecule type" value="Genomic_DNA"/>
</dbReference>
<keyword evidence="1 2" id="KW-0238">DNA-binding</keyword>
<reference evidence="4 5" key="1">
    <citation type="submission" date="2016-10" db="EMBL/GenBank/DDBJ databases">
        <authorList>
            <person name="de Groot N.N."/>
        </authorList>
    </citation>
    <scope>NUCLEOTIDE SEQUENCE [LARGE SCALE GENOMIC DNA]</scope>
    <source>
        <strain evidence="4 5">DSM 21019</strain>
    </source>
</reference>